<feature type="region of interest" description="Disordered" evidence="1">
    <location>
        <begin position="277"/>
        <end position="328"/>
    </location>
</feature>
<name>A0A8H3J768_9LECA</name>
<feature type="compositionally biased region" description="Acidic residues" evidence="1">
    <location>
        <begin position="471"/>
        <end position="485"/>
    </location>
</feature>
<feature type="region of interest" description="Disordered" evidence="1">
    <location>
        <begin position="909"/>
        <end position="969"/>
    </location>
</feature>
<evidence type="ECO:0000256" key="1">
    <source>
        <dbReference type="SAM" id="MobiDB-lite"/>
    </source>
</evidence>
<feature type="compositionally biased region" description="Basic residues" evidence="1">
    <location>
        <begin position="639"/>
        <end position="648"/>
    </location>
</feature>
<dbReference type="GO" id="GO:0000724">
    <property type="term" value="P:double-strand break repair via homologous recombination"/>
    <property type="evidence" value="ECO:0007669"/>
    <property type="project" value="TreeGrafter"/>
</dbReference>
<gene>
    <name evidence="2" type="ORF">ALECFALPRED_009372</name>
</gene>
<dbReference type="EMBL" id="CAJPDR010000696">
    <property type="protein sequence ID" value="CAF9941895.1"/>
    <property type="molecule type" value="Genomic_DNA"/>
</dbReference>
<feature type="compositionally biased region" description="Basic residues" evidence="1">
    <location>
        <begin position="668"/>
        <end position="677"/>
    </location>
</feature>
<feature type="region of interest" description="Disordered" evidence="1">
    <location>
        <begin position="395"/>
        <end position="496"/>
    </location>
</feature>
<evidence type="ECO:0000313" key="2">
    <source>
        <dbReference type="EMBL" id="CAF9941895.1"/>
    </source>
</evidence>
<dbReference type="OrthoDB" id="2386201at2759"/>
<organism evidence="2 3">
    <name type="scientific">Alectoria fallacina</name>
    <dbReference type="NCBI Taxonomy" id="1903189"/>
    <lineage>
        <taxon>Eukaryota</taxon>
        <taxon>Fungi</taxon>
        <taxon>Dikarya</taxon>
        <taxon>Ascomycota</taxon>
        <taxon>Pezizomycotina</taxon>
        <taxon>Lecanoromycetes</taxon>
        <taxon>OSLEUM clade</taxon>
        <taxon>Lecanoromycetidae</taxon>
        <taxon>Lecanorales</taxon>
        <taxon>Lecanorineae</taxon>
        <taxon>Parmeliaceae</taxon>
        <taxon>Alectoria</taxon>
    </lineage>
</organism>
<feature type="region of interest" description="Disordered" evidence="1">
    <location>
        <begin position="172"/>
        <end position="244"/>
    </location>
</feature>
<dbReference type="InterPro" id="IPR019021">
    <property type="entry name" value="Mms22"/>
</dbReference>
<dbReference type="GO" id="GO:0005634">
    <property type="term" value="C:nucleus"/>
    <property type="evidence" value="ECO:0007669"/>
    <property type="project" value="InterPro"/>
</dbReference>
<feature type="compositionally biased region" description="Basic and acidic residues" evidence="1">
    <location>
        <begin position="298"/>
        <end position="307"/>
    </location>
</feature>
<dbReference type="Proteomes" id="UP000664203">
    <property type="component" value="Unassembled WGS sequence"/>
</dbReference>
<dbReference type="PANTHER" id="PTHR28122:SF1">
    <property type="entry name" value="E3 UBIQUITIN-PROTEIN LIGASE SUBSTRATE RECEPTOR MMS22"/>
    <property type="match status" value="1"/>
</dbReference>
<feature type="compositionally biased region" description="Polar residues" evidence="1">
    <location>
        <begin position="177"/>
        <end position="189"/>
    </location>
</feature>
<evidence type="ECO:0000313" key="3">
    <source>
        <dbReference type="Proteomes" id="UP000664203"/>
    </source>
</evidence>
<feature type="region of interest" description="Disordered" evidence="1">
    <location>
        <begin position="759"/>
        <end position="806"/>
    </location>
</feature>
<dbReference type="GO" id="GO:0035361">
    <property type="term" value="C:Cul8-RING ubiquitin ligase complex"/>
    <property type="evidence" value="ECO:0007669"/>
    <property type="project" value="TreeGrafter"/>
</dbReference>
<feature type="compositionally biased region" description="Basic residues" evidence="1">
    <location>
        <begin position="619"/>
        <end position="631"/>
    </location>
</feature>
<feature type="region of interest" description="Disordered" evidence="1">
    <location>
        <begin position="618"/>
        <end position="679"/>
    </location>
</feature>
<accession>A0A8H3J768</accession>
<reference evidence="2" key="1">
    <citation type="submission" date="2021-03" db="EMBL/GenBank/DDBJ databases">
        <authorList>
            <person name="Tagirdzhanova G."/>
        </authorList>
    </citation>
    <scope>NUCLEOTIDE SEQUENCE</scope>
</reference>
<proteinExistence type="predicted"/>
<feature type="region of interest" description="Disordered" evidence="1">
    <location>
        <begin position="57"/>
        <end position="80"/>
    </location>
</feature>
<keyword evidence="3" id="KW-1185">Reference proteome</keyword>
<feature type="region of interest" description="Disordered" evidence="1">
    <location>
        <begin position="552"/>
        <end position="582"/>
    </location>
</feature>
<feature type="compositionally biased region" description="Basic and acidic residues" evidence="1">
    <location>
        <begin position="461"/>
        <end position="470"/>
    </location>
</feature>
<dbReference type="GO" id="GO:0031297">
    <property type="term" value="P:replication fork processing"/>
    <property type="evidence" value="ECO:0007669"/>
    <property type="project" value="InterPro"/>
</dbReference>
<comment type="caution">
    <text evidence="2">The sequence shown here is derived from an EMBL/GenBank/DDBJ whole genome shotgun (WGS) entry which is preliminary data.</text>
</comment>
<dbReference type="PANTHER" id="PTHR28122">
    <property type="entry name" value="E3 UBIQUITIN-PROTEIN LIGASE SUBSTRATE RECEPTOR MMS22"/>
    <property type="match status" value="1"/>
</dbReference>
<feature type="compositionally biased region" description="Basic residues" evidence="1">
    <location>
        <begin position="934"/>
        <end position="949"/>
    </location>
</feature>
<protein>
    <submittedName>
        <fullName evidence="2">Uncharacterized protein</fullName>
    </submittedName>
</protein>
<sequence>MAEWRTRGYVQDSDDEEDSQNSIPIDLTAPGEAVHIDDTGTIESGEAYDIKGYVGQHKSGGSEVEQGQKRHNITNAGEERSSAARLLVQHEKKNALSTAVGHYAHDTEKIMVDGYEDIDELQQDHYKVASAAQLEEELLNGAHDLEARPRLSSVPPNEVSFSSSLSSSILPEVFNSHHGTPSTPSTQKSACRDQTDDWESSMNGGPKALESNFQHSSMSAPKPLFVNQAHESRRTTRSLRHRNPIQIHPYALESEQYRQTLKARGVKPLRLAQMEAEAARAREQDSQNIDFSDEESQLVDHDTERPEPYSSSPIRPPRSPIAQSQDKGDIFVFGDDDLPDMRTLLSHSALKYVGNGHKRRKTAKAKSTTFRMPPALELNRKMSLPGDTASSALTDDDVLFGIPPSPPHSGGQTSLDTDRSALPTFRMPRRSSPAALPTPMTSSEPRPRHLLEIFEDEKSDDDPRRIRQTADADDSTDAELSPSEDETSHQFHRAQRKIRGVLPASWLKLDLESQKMKPKDSHMALPSVSPERNIPQRGIARTVVAAGSRRFGTPNRRHEIKVLSDGEGSESETDELPQTRTHQYQHHIIEDGEEGLLTGRWGEAAEDDQIDAMLPKATRAFHSRKSSKRQARNGDLRSRSRVTARRNSNKSSRNGAHQRKSMDQFDKGHKKIPRFRPPRLGILDAPLTKGSPQDSVPQFLKVASRTARSRRDKGRHSPSRKFVRLATRGDDNDANETLRNWRGGTIVPSTNDEISELSDRQPLHPLSANSPVPPRASDTRRIFQHPKPSTSRMTSVKPHIRSAKSRKLQTSLDHLIERRHANACDSTQQKAPSWLQRAIEKPKKRGQIVSSLRTIKDSRPAMLESTRKDVDRTDAQAMFHRDLARVNHFDDDSGLPGVVVRRFFEEDGMRPSNSAAPEAHSTVVDQDAMNVHATTKRAIPHKRRKRRPQHLNVPETWSREPSTPIVLDDYPDRAVDSSEGQKRDMLVGLGPFGTRYSDNFDVIPLPTGTCLSANTLLGSGAFAKGLKHATTANLESSRGYGFLKFNDRSLRWGPWNDTVSSELGEVLEAVSQSIQYTANQSLETMGVQTNEQVLLLLNTTLQYFSDHLSFLDPVDRVAYVLRFKGLLSGLMVELIDHNAVRKETNHQAPDNLQSNIQISSLTLILANQLHQISKHELVPSRLQAEVGSLVQKAAHHTLDLSLTKGLEPFGHCLSMLKNRNADYRIQDRCIEAFVVAQHVLGQDPDSKMGVWLTLLKAVPTKSSDGVFDITLAEQSWKQLFTLLPFLEIDAQGVVETGRRFKVSFDNWTFAKRLINPLLEASLSNPQGQPPSFNSYCRAVFGRCLHLINDWGWRRCESVIGILFDYFARNSLSHLRSEESKGSPLFLERLDKNPSLTPEPEDRGFHILLKIIGSGIRYMRKSYPEKKIRDIVWRLMPNHGRSHPKEEAIRQEHLDALRNHHDLLCTLYWASPPSCRPRLTVIRNLVNLETSHREACHINIRACFNLVKFQLSTDEPISNLEPFAEWHNHLLAQILQQHSLARTEAEDQVRSAQSVGGLTVSKELLETTIARNQRQVEAILSDALVCLKLAIEAAQNPKAASILLSMTLAKIFELFDASRTPANKQIIQALEVLSACASKCLGFRDENEESQDYGDWSAFVDDSSATPHQEDTTSSLTTFHDPLRHLLSNCFGADLVPDDALLLKVVDVWVIVAQVLVRSGLRSWTDFLGRFGNDSWSSLRDTEQTRKFSAYYLATLIEMDCKPYHDHKAFFLMSWVGSLVERESLLKFQHQFTSALLNTDSENSVLQNLPFWKDAANESYRITALDFSDRRLSLISSVLSNMRVRWESSVFAPSVNSNELRQEFKDLLKHLMTTMRRNYQELGHGSNARGAYVDFVHRVIEVLQQHTSTICPIDRFFTDNGAFPLPATDPTYVVAQLKNYGLRLQDARTPKQLAVFLQSVSERAAIDGQQPYLVGQLHAAMSNAFEDVESSTPSLRSFLVKNIVPAYIEMAFSTACGWILAMPYLEALQEIFRELLKDLDGANPGSVAAIASTIIGFLDSMRQSLENLINDFGESRSRDARTLRTMSTCYSAISALLPVLDYIVRLPGPTLFAVDNIEFFKNLAVYFAAELGNDSEVEMPNIDRNERTLTEASVSDIRRFATQELRDTLTRTWVCHDDQYYVIRTSTRREVVVDIGLYEEEKAQLLNVFREFIKVCRAMPALRDENDHILAMTEKKSLGIDGLFF</sequence>
<dbReference type="Pfam" id="PF09462">
    <property type="entry name" value="Mus7"/>
    <property type="match status" value="1"/>
</dbReference>
<feature type="region of interest" description="Disordered" evidence="1">
    <location>
        <begin position="1"/>
        <end position="27"/>
    </location>
</feature>